<evidence type="ECO:0000313" key="2">
    <source>
        <dbReference type="Proteomes" id="UP001302652"/>
    </source>
</evidence>
<organism evidence="1 2">
    <name type="scientific">Paraburkholderia kirstenboschensis</name>
    <dbReference type="NCBI Taxonomy" id="1245436"/>
    <lineage>
        <taxon>Bacteria</taxon>
        <taxon>Pseudomonadati</taxon>
        <taxon>Pseudomonadota</taxon>
        <taxon>Betaproteobacteria</taxon>
        <taxon>Burkholderiales</taxon>
        <taxon>Burkholderiaceae</taxon>
        <taxon>Paraburkholderia</taxon>
    </lineage>
</organism>
<proteinExistence type="predicted"/>
<dbReference type="EMBL" id="CP136512">
    <property type="protein sequence ID" value="WOD14822.1"/>
    <property type="molecule type" value="Genomic_DNA"/>
</dbReference>
<name>A0ABZ0EF07_9BURK</name>
<sequence length="44" mass="4631">MRAPQSTVSDATPKLGAALRQRHVTMIALGLAVASAAYCCWQSV</sequence>
<keyword evidence="2" id="KW-1185">Reference proteome</keyword>
<accession>A0ABZ0EF07</accession>
<dbReference type="RefSeq" id="WP_317016840.1">
    <property type="nucleotide sequence ID" value="NZ_CP136512.1"/>
</dbReference>
<dbReference type="Proteomes" id="UP001302652">
    <property type="component" value="Chromosome 2"/>
</dbReference>
<gene>
    <name evidence="1" type="ORF">RW095_15825</name>
</gene>
<protein>
    <submittedName>
        <fullName evidence="1">Uncharacterized protein</fullName>
    </submittedName>
</protein>
<reference evidence="1 2" key="1">
    <citation type="submission" date="2023-10" db="EMBL/GenBank/DDBJ databases">
        <title>Surface-active antibiotics is a multifunctional adaptation for post-fire microbes.</title>
        <authorList>
            <person name="Liu M.D."/>
            <person name="Du Y."/>
            <person name="Koupaei S.K."/>
            <person name="Kim N.R."/>
            <person name="Zhang W."/>
            <person name="Traxler M.F."/>
        </authorList>
    </citation>
    <scope>NUCLEOTIDE SEQUENCE [LARGE SCALE GENOMIC DNA]</scope>
    <source>
        <strain evidence="1 2">F3</strain>
    </source>
</reference>
<evidence type="ECO:0000313" key="1">
    <source>
        <dbReference type="EMBL" id="WOD14822.1"/>
    </source>
</evidence>